<accession>A0A915Q1J6</accession>
<dbReference type="PANTHER" id="PTHR11567:SF210">
    <property type="entry name" value="ACID PHOSPHATASE 5-RELATED"/>
    <property type="match status" value="1"/>
</dbReference>
<feature type="signal peptide" evidence="4">
    <location>
        <begin position="1"/>
        <end position="18"/>
    </location>
</feature>
<sequence>MWIILLSILVAVIQLGNGNESEEELIYVQAIWRHGDRAPTKLPYPNDEHDEIAWPRGWGQITNVCLFYVSPVFLFAVILVLQIGMMQMYELGQFFRKRYASFITNFNAKDVNMVSSKSNRAVVSGLAMLRGFFPAVGQEVWLPDELWQPLPLQIATTDAVKFTNGIDMFTKYHFPSCVVVKVLTSQMLKPTSFDCQAYDAESEKENEISHNMTQPPWVYQTWPQFDSETTINIISNLKRIRRISEFNSPAKAQLRGGLLMEDWISRAKNISMGLPITPRKMKLYSAHDGTILALLYALDVANDLLVPYAACVIMEIYKTANNHTIIKFLYKNGTTLHQLPLPGCPSDDNCTITHVEKAVAAKGVRDLAQLTKVDFSDVSR</sequence>
<name>A0A915Q1J6_9BILA</name>
<keyword evidence="3" id="KW-1133">Transmembrane helix</keyword>
<dbReference type="WBParaSite" id="sdigi.contig455.g8440.t1">
    <property type="protein sequence ID" value="sdigi.contig455.g8440.t1"/>
    <property type="gene ID" value="sdigi.contig455.g8440"/>
</dbReference>
<dbReference type="Proteomes" id="UP000887581">
    <property type="component" value="Unplaced"/>
</dbReference>
<dbReference type="InterPro" id="IPR033379">
    <property type="entry name" value="Acid_Pase_AS"/>
</dbReference>
<evidence type="ECO:0000313" key="5">
    <source>
        <dbReference type="Proteomes" id="UP000887581"/>
    </source>
</evidence>
<reference evidence="6" key="1">
    <citation type="submission" date="2022-11" db="UniProtKB">
        <authorList>
            <consortium name="WormBaseParasite"/>
        </authorList>
    </citation>
    <scope>IDENTIFICATION</scope>
</reference>
<keyword evidence="4" id="KW-0732">Signal</keyword>
<proteinExistence type="inferred from homology"/>
<dbReference type="PANTHER" id="PTHR11567">
    <property type="entry name" value="ACID PHOSPHATASE-RELATED"/>
    <property type="match status" value="1"/>
</dbReference>
<protein>
    <submittedName>
        <fullName evidence="6">BURP domain-containing protein</fullName>
    </submittedName>
</protein>
<dbReference type="PROSITE" id="PS00616">
    <property type="entry name" value="HIS_ACID_PHOSPHAT_1"/>
    <property type="match status" value="1"/>
</dbReference>
<dbReference type="InterPro" id="IPR050645">
    <property type="entry name" value="Histidine_acid_phosphatase"/>
</dbReference>
<dbReference type="AlphaFoldDB" id="A0A915Q1J6"/>
<dbReference type="InterPro" id="IPR000560">
    <property type="entry name" value="His_Pase_clade-2"/>
</dbReference>
<dbReference type="GO" id="GO:0003993">
    <property type="term" value="F:acid phosphatase activity"/>
    <property type="evidence" value="ECO:0007669"/>
    <property type="project" value="UniProtKB-EC"/>
</dbReference>
<evidence type="ECO:0000256" key="3">
    <source>
        <dbReference type="SAM" id="Phobius"/>
    </source>
</evidence>
<evidence type="ECO:0000256" key="2">
    <source>
        <dbReference type="ARBA" id="ARBA00005375"/>
    </source>
</evidence>
<organism evidence="5 6">
    <name type="scientific">Setaria digitata</name>
    <dbReference type="NCBI Taxonomy" id="48799"/>
    <lineage>
        <taxon>Eukaryota</taxon>
        <taxon>Metazoa</taxon>
        <taxon>Ecdysozoa</taxon>
        <taxon>Nematoda</taxon>
        <taxon>Chromadorea</taxon>
        <taxon>Rhabditida</taxon>
        <taxon>Spirurina</taxon>
        <taxon>Spiruromorpha</taxon>
        <taxon>Filarioidea</taxon>
        <taxon>Setariidae</taxon>
        <taxon>Setaria</taxon>
    </lineage>
</organism>
<feature type="transmembrane region" description="Helical" evidence="3">
    <location>
        <begin position="66"/>
        <end position="89"/>
    </location>
</feature>
<dbReference type="Gene3D" id="3.40.50.1240">
    <property type="entry name" value="Phosphoglycerate mutase-like"/>
    <property type="match status" value="1"/>
</dbReference>
<comment type="catalytic activity">
    <reaction evidence="1">
        <text>a phosphate monoester + H2O = an alcohol + phosphate</text>
        <dbReference type="Rhea" id="RHEA:15017"/>
        <dbReference type="ChEBI" id="CHEBI:15377"/>
        <dbReference type="ChEBI" id="CHEBI:30879"/>
        <dbReference type="ChEBI" id="CHEBI:43474"/>
        <dbReference type="ChEBI" id="CHEBI:67140"/>
        <dbReference type="EC" id="3.1.3.2"/>
    </reaction>
</comment>
<dbReference type="Pfam" id="PF00328">
    <property type="entry name" value="His_Phos_2"/>
    <property type="match status" value="2"/>
</dbReference>
<feature type="chain" id="PRO_5036767173" evidence="4">
    <location>
        <begin position="19"/>
        <end position="380"/>
    </location>
</feature>
<comment type="similarity">
    <text evidence="2">Belongs to the histidine acid phosphatase family.</text>
</comment>
<keyword evidence="3" id="KW-0472">Membrane</keyword>
<keyword evidence="5" id="KW-1185">Reference proteome</keyword>
<dbReference type="InterPro" id="IPR029033">
    <property type="entry name" value="His_PPase_superfam"/>
</dbReference>
<evidence type="ECO:0000313" key="6">
    <source>
        <dbReference type="WBParaSite" id="sdigi.contig455.g8440.t1"/>
    </source>
</evidence>
<dbReference type="SUPFAM" id="SSF53254">
    <property type="entry name" value="Phosphoglycerate mutase-like"/>
    <property type="match status" value="1"/>
</dbReference>
<keyword evidence="3" id="KW-0812">Transmembrane</keyword>
<evidence type="ECO:0000256" key="1">
    <source>
        <dbReference type="ARBA" id="ARBA00000032"/>
    </source>
</evidence>
<dbReference type="CDD" id="cd07061">
    <property type="entry name" value="HP_HAP_like"/>
    <property type="match status" value="1"/>
</dbReference>
<evidence type="ECO:0000256" key="4">
    <source>
        <dbReference type="SAM" id="SignalP"/>
    </source>
</evidence>